<dbReference type="InterPro" id="IPR036263">
    <property type="entry name" value="Chorismate_II_sf"/>
</dbReference>
<dbReference type="GO" id="GO:0004106">
    <property type="term" value="F:chorismate mutase activity"/>
    <property type="evidence" value="ECO:0007669"/>
    <property type="project" value="UniProtKB-EC"/>
</dbReference>
<dbReference type="Pfam" id="PF01817">
    <property type="entry name" value="CM_2"/>
    <property type="match status" value="1"/>
</dbReference>
<dbReference type="GO" id="GO:0046417">
    <property type="term" value="P:chorismate metabolic process"/>
    <property type="evidence" value="ECO:0007669"/>
    <property type="project" value="InterPro"/>
</dbReference>
<name>A0A7X1ZGZ0_9PROT</name>
<feature type="domain" description="Chorismate mutase" evidence="2">
    <location>
        <begin position="7"/>
        <end position="95"/>
    </location>
</feature>
<keyword evidence="4" id="KW-1185">Reference proteome</keyword>
<organism evidence="3 4">
    <name type="scientific">Roseospira navarrensis</name>
    <dbReference type="NCBI Taxonomy" id="140058"/>
    <lineage>
        <taxon>Bacteria</taxon>
        <taxon>Pseudomonadati</taxon>
        <taxon>Pseudomonadota</taxon>
        <taxon>Alphaproteobacteria</taxon>
        <taxon>Rhodospirillales</taxon>
        <taxon>Rhodospirillaceae</taxon>
        <taxon>Roseospira</taxon>
    </lineage>
</organism>
<proteinExistence type="predicted"/>
<dbReference type="SMART" id="SM00830">
    <property type="entry name" value="CM_2"/>
    <property type="match status" value="1"/>
</dbReference>
<accession>A0A7X1ZGZ0</accession>
<dbReference type="AlphaFoldDB" id="A0A7X1ZGZ0"/>
<evidence type="ECO:0000313" key="4">
    <source>
        <dbReference type="Proteomes" id="UP000434582"/>
    </source>
</evidence>
<dbReference type="Gene3D" id="1.20.59.10">
    <property type="entry name" value="Chorismate mutase"/>
    <property type="match status" value="1"/>
</dbReference>
<dbReference type="InterPro" id="IPR002701">
    <property type="entry name" value="CM_II_prokaryot"/>
</dbReference>
<dbReference type="EMBL" id="WIVE01000032">
    <property type="protein sequence ID" value="MQX37065.1"/>
    <property type="molecule type" value="Genomic_DNA"/>
</dbReference>
<dbReference type="SUPFAM" id="SSF48600">
    <property type="entry name" value="Chorismate mutase II"/>
    <property type="match status" value="1"/>
</dbReference>
<dbReference type="EC" id="5.4.99.5" evidence="1"/>
<protein>
    <recommendedName>
        <fullName evidence="1">chorismate mutase</fullName>
        <ecNumber evidence="1">5.4.99.5</ecNumber>
    </recommendedName>
</protein>
<evidence type="ECO:0000256" key="1">
    <source>
        <dbReference type="ARBA" id="ARBA00012404"/>
    </source>
</evidence>
<dbReference type="InterPro" id="IPR036979">
    <property type="entry name" value="CM_dom_sf"/>
</dbReference>
<evidence type="ECO:0000259" key="2">
    <source>
        <dbReference type="PROSITE" id="PS51168"/>
    </source>
</evidence>
<comment type="caution">
    <text evidence="3">The sequence shown here is derived from an EMBL/GenBank/DDBJ whole genome shotgun (WGS) entry which is preliminary data.</text>
</comment>
<sequence length="291" mass="31570">MEGPRMSRPTQTLDSLRQEIDDLDDQILDLLMQRCAVVDRIAAAKRGGPALRPGREAMILRRVVGRWQGSLPKRTLVRLWRELLSGLVGVQSPFSVAVWMPERGAGYLEVARNQYGSYTPTTSHQSPSQVVREVTSGNATVGILPLPRWEDESPWWTQILSNASDAPHIVARLPLTGPGPLGIEALAIARMEPEATDDDHSVLAVETGPDISRSAFTEALAAAGLPARAVWDARPTSDDGRFHVIEVRGFVEPKDERLAALQHGASDGGGIRNARLLGAYATPLPAEALTD</sequence>
<gene>
    <name evidence="3" type="ORF">GHC57_11105</name>
</gene>
<dbReference type="PROSITE" id="PS51168">
    <property type="entry name" value="CHORISMATE_MUT_2"/>
    <property type="match status" value="1"/>
</dbReference>
<evidence type="ECO:0000313" key="3">
    <source>
        <dbReference type="EMBL" id="MQX37065.1"/>
    </source>
</evidence>
<reference evidence="3 4" key="1">
    <citation type="submission" date="2019-10" db="EMBL/GenBank/DDBJ databases">
        <title>Draft whole-genome sequence of the purple nonsulfur photosynthetic bacterium Roseospira navarrensis DSM 15114.</title>
        <authorList>
            <person name="Kyndt J.A."/>
            <person name="Meyer T.E."/>
        </authorList>
    </citation>
    <scope>NUCLEOTIDE SEQUENCE [LARGE SCALE GENOMIC DNA]</scope>
    <source>
        <strain evidence="3 4">DSM 15114</strain>
    </source>
</reference>
<dbReference type="OrthoDB" id="7268348at2"/>
<dbReference type="Proteomes" id="UP000434582">
    <property type="component" value="Unassembled WGS sequence"/>
</dbReference>